<evidence type="ECO:0008006" key="3">
    <source>
        <dbReference type="Google" id="ProtNLM"/>
    </source>
</evidence>
<sequence>MSVTTLTLHEDDLRTTAPAAEAREIAYGTLASAGFTITPESEFTATCERGSAAMTLLFGAMAGKSRQHLRLRVTVFAAPDGPGSVVRVERVSSGTGAGIVGMARVRSLHREHRDQVAAALPR</sequence>
<dbReference type="OrthoDB" id="5144826at2"/>
<evidence type="ECO:0000313" key="2">
    <source>
        <dbReference type="Proteomes" id="UP000231586"/>
    </source>
</evidence>
<proteinExistence type="predicted"/>
<dbReference type="AlphaFoldDB" id="A0A2M8W1V8"/>
<dbReference type="RefSeq" id="WP_100351239.1">
    <property type="nucleotide sequence ID" value="NZ_PGTZ01000013.1"/>
</dbReference>
<protein>
    <recommendedName>
        <fullName evidence="3">DUF1499 domain-containing protein</fullName>
    </recommendedName>
</protein>
<accession>A0A2M8W1V8</accession>
<dbReference type="Proteomes" id="UP000231586">
    <property type="component" value="Unassembled WGS sequence"/>
</dbReference>
<keyword evidence="2" id="KW-1185">Reference proteome</keyword>
<comment type="caution">
    <text evidence="1">The sequence shown here is derived from an EMBL/GenBank/DDBJ whole genome shotgun (WGS) entry which is preliminary data.</text>
</comment>
<name>A0A2M8W1V8_9MICO</name>
<organism evidence="1 2">
    <name type="scientific">Luteimicrobium subarcticum</name>
    <dbReference type="NCBI Taxonomy" id="620910"/>
    <lineage>
        <taxon>Bacteria</taxon>
        <taxon>Bacillati</taxon>
        <taxon>Actinomycetota</taxon>
        <taxon>Actinomycetes</taxon>
        <taxon>Micrococcales</taxon>
        <taxon>Luteimicrobium</taxon>
    </lineage>
</organism>
<dbReference type="EMBL" id="PGTZ01000013">
    <property type="protein sequence ID" value="PJI84905.1"/>
    <property type="molecule type" value="Genomic_DNA"/>
</dbReference>
<evidence type="ECO:0000313" key="1">
    <source>
        <dbReference type="EMBL" id="PJI84905.1"/>
    </source>
</evidence>
<reference evidence="1 2" key="1">
    <citation type="submission" date="2017-11" db="EMBL/GenBank/DDBJ databases">
        <title>Genomic Encyclopedia of Archaeal and Bacterial Type Strains, Phase II (KMG-II): From Individual Species to Whole Genera.</title>
        <authorList>
            <person name="Goeker M."/>
        </authorList>
    </citation>
    <scope>NUCLEOTIDE SEQUENCE [LARGE SCALE GENOMIC DNA]</scope>
    <source>
        <strain evidence="1 2">DSM 22413</strain>
    </source>
</reference>
<gene>
    <name evidence="1" type="ORF">CLV34_3152</name>
</gene>